<dbReference type="AlphaFoldDB" id="A0A822VCF9"/>
<organism evidence="2 3">
    <name type="scientific">Agrobacterium tumefaciens str. B6</name>
    <dbReference type="NCBI Taxonomy" id="1183423"/>
    <lineage>
        <taxon>Bacteria</taxon>
        <taxon>Pseudomonadati</taxon>
        <taxon>Pseudomonadota</taxon>
        <taxon>Alphaproteobacteria</taxon>
        <taxon>Hyphomicrobiales</taxon>
        <taxon>Rhizobiaceae</taxon>
        <taxon>Rhizobium/Agrobacterium group</taxon>
        <taxon>Agrobacterium</taxon>
        <taxon>Agrobacterium tumefaciens complex</taxon>
    </lineage>
</organism>
<dbReference type="Proteomes" id="UP000192074">
    <property type="component" value="Unassembled WGS sequence"/>
</dbReference>
<accession>A0A822VCF9</accession>
<gene>
    <name evidence="2" type="ORF">AGR4A_pAt10239</name>
</gene>
<evidence type="ECO:0000313" key="2">
    <source>
        <dbReference type="EMBL" id="CVI24669.1"/>
    </source>
</evidence>
<reference evidence="2 3" key="1">
    <citation type="submission" date="2016-01" db="EMBL/GenBank/DDBJ databases">
        <authorList>
            <person name="Regsiter A."/>
            <person name="william w."/>
        </authorList>
    </citation>
    <scope>NUCLEOTIDE SEQUENCE [LARGE SCALE GENOMIC DNA]</scope>
    <source>
        <strain evidence="2 3">B6</strain>
    </source>
</reference>
<comment type="caution">
    <text evidence="2">The sequence shown here is derived from an EMBL/GenBank/DDBJ whole genome shotgun (WGS) entry which is preliminary data.</text>
</comment>
<evidence type="ECO:0000313" key="3">
    <source>
        <dbReference type="Proteomes" id="UP000192074"/>
    </source>
</evidence>
<dbReference type="RefSeq" id="WP_060725910.1">
    <property type="nucleotide sequence ID" value="NZ_LMVK01000052.1"/>
</dbReference>
<protein>
    <recommendedName>
        <fullName evidence="4">Transporter</fullName>
    </recommendedName>
</protein>
<name>A0A822VCF9_AGRTU</name>
<evidence type="ECO:0000256" key="1">
    <source>
        <dbReference type="SAM" id="SignalP"/>
    </source>
</evidence>
<proteinExistence type="predicted"/>
<dbReference type="EMBL" id="FCNL01000040">
    <property type="protein sequence ID" value="CVI24669.1"/>
    <property type="molecule type" value="Genomic_DNA"/>
</dbReference>
<evidence type="ECO:0008006" key="4">
    <source>
        <dbReference type="Google" id="ProtNLM"/>
    </source>
</evidence>
<feature type="chain" id="PRO_5032301995" description="Transporter" evidence="1">
    <location>
        <begin position="30"/>
        <end position="273"/>
    </location>
</feature>
<keyword evidence="1" id="KW-0732">Signal</keyword>
<sequence>MLQKIYRLGAFSVVALVGQAIGLAGAAMAQEADADLAKKLSNPVASLISVPFQFNYDRGFGPNRGDRKTLDIQPVIPFALNEDWNLISRTIVPVTWQHDIAGSSGNQLGLGDISQSFFISPTQPTSGGIIWGAGPVFLLPTATDDLLGGGKFGLGPTAVVLKQEGPWTVGALGNHIWSVAGKGDKPDINATYLQPFISYRTSDAWTFTLNTESTYDWKADQWAVPINFQVSKLVKFGEQPVSLSAGARYWAAAPENGPHGWGARVGLSLLFPN</sequence>
<feature type="signal peptide" evidence="1">
    <location>
        <begin position="1"/>
        <end position="29"/>
    </location>
</feature>